<gene>
    <name evidence="1" type="ORF">GA0070622_2846</name>
</gene>
<sequence length="163" mass="17113">MLAEAETARRRTPEPGAVRVLLLPHRSEAVDRSPAVVWFAPGRPAMTEALNGHVHEAQVEAAIVLGLARWGHAASPPPAPGWYARRHAMGLALHDPTGLPFAGGLIEVPVGWTTTALVSGVIAAYGVPAGSLPPTGDGRRIAQLMSAARRLGLIAAGRVPLRW</sequence>
<organism evidence="1 2">
    <name type="scientific">Micromonospora sediminicola</name>
    <dbReference type="NCBI Taxonomy" id="946078"/>
    <lineage>
        <taxon>Bacteria</taxon>
        <taxon>Bacillati</taxon>
        <taxon>Actinomycetota</taxon>
        <taxon>Actinomycetes</taxon>
        <taxon>Micromonosporales</taxon>
        <taxon>Micromonosporaceae</taxon>
        <taxon>Micromonospora</taxon>
    </lineage>
</organism>
<keyword evidence="2" id="KW-1185">Reference proteome</keyword>
<reference evidence="2" key="1">
    <citation type="submission" date="2016-06" db="EMBL/GenBank/DDBJ databases">
        <authorList>
            <person name="Varghese N."/>
            <person name="Submissions Spin"/>
        </authorList>
    </citation>
    <scope>NUCLEOTIDE SEQUENCE [LARGE SCALE GENOMIC DNA]</scope>
    <source>
        <strain evidence="2">DSM 45794</strain>
    </source>
</reference>
<name>A0A1A9B9L3_9ACTN</name>
<dbReference type="AlphaFoldDB" id="A0A1A9B9L3"/>
<protein>
    <submittedName>
        <fullName evidence="1">Uncharacterized protein</fullName>
    </submittedName>
</protein>
<dbReference type="EMBL" id="FLRH01000003">
    <property type="protein sequence ID" value="SBT65833.1"/>
    <property type="molecule type" value="Genomic_DNA"/>
</dbReference>
<evidence type="ECO:0000313" key="2">
    <source>
        <dbReference type="Proteomes" id="UP000199558"/>
    </source>
</evidence>
<dbReference type="Proteomes" id="UP000199558">
    <property type="component" value="Unassembled WGS sequence"/>
</dbReference>
<evidence type="ECO:0000313" key="1">
    <source>
        <dbReference type="EMBL" id="SBT65833.1"/>
    </source>
</evidence>
<accession>A0A1A9B9L3</accession>
<proteinExistence type="predicted"/>